<sequence length="261" mass="29116">MKRSWLSLAVLSLSILCAPPLKADFLNLDDKFGELGMMLDNLGQVLQDATATIAANSTDSDRLATRIFAAPEEYPPTEYAAYGIIAFRSLPSPADKVRYHQICLAYYNTLPASPPQFPEKQQMVTVWPVTSAKTSKKLNEPQPADKACETALSDYNLPLGHKAIRAAKIQGKDVDGIGPYLLAWSPSEEYGTDQAVILVADFSNVDTYELAQRIMVAWVNDIESDPKIWEEEFTIERVRSKIKMLVDRYGAEIESFFRAKS</sequence>
<feature type="signal peptide" evidence="1">
    <location>
        <begin position="1"/>
        <end position="23"/>
    </location>
</feature>
<proteinExistence type="predicted"/>
<protein>
    <submittedName>
        <fullName evidence="2">Uncharacterized protein</fullName>
    </submittedName>
</protein>
<evidence type="ECO:0000256" key="1">
    <source>
        <dbReference type="SAM" id="SignalP"/>
    </source>
</evidence>
<keyword evidence="1" id="KW-0732">Signal</keyword>
<organism evidence="2 3">
    <name type="scientific">Sinorhizobium medicae</name>
    <dbReference type="NCBI Taxonomy" id="110321"/>
    <lineage>
        <taxon>Bacteria</taxon>
        <taxon>Pseudomonadati</taxon>
        <taxon>Pseudomonadota</taxon>
        <taxon>Alphaproteobacteria</taxon>
        <taxon>Hyphomicrobiales</taxon>
        <taxon>Rhizobiaceae</taxon>
        <taxon>Sinorhizobium/Ensifer group</taxon>
        <taxon>Sinorhizobium</taxon>
    </lineage>
</organism>
<dbReference type="RefSeq" id="WP_101777800.1">
    <property type="nucleotide sequence ID" value="NZ_NBUC01000078.1"/>
</dbReference>
<name>A0ABX4TM98_9HYPH</name>
<gene>
    <name evidence="2" type="ORF">BMJ33_16325</name>
</gene>
<keyword evidence="3" id="KW-1185">Reference proteome</keyword>
<accession>A0ABX4TM98</accession>
<comment type="caution">
    <text evidence="2">The sequence shown here is derived from an EMBL/GenBank/DDBJ whole genome shotgun (WGS) entry which is preliminary data.</text>
</comment>
<dbReference type="EMBL" id="NBUC01000078">
    <property type="protein sequence ID" value="PLU02663.1"/>
    <property type="molecule type" value="Genomic_DNA"/>
</dbReference>
<reference evidence="2 3" key="1">
    <citation type="journal article" date="2018" name="FEMS Microbiol. Ecol.">
        <title>Co-invading symbiotic mutualists of Medicago polymorpha retain high ancestral diversity and contain diverse accessory genomes.</title>
        <authorList>
            <person name="Porter S.S."/>
            <person name="Faber-Hammond J.J."/>
            <person name="Friesen M.L."/>
        </authorList>
    </citation>
    <scope>NUCLEOTIDE SEQUENCE [LARGE SCALE GENOMIC DNA]</scope>
    <source>
        <strain evidence="2 3">Str16</strain>
    </source>
</reference>
<evidence type="ECO:0000313" key="2">
    <source>
        <dbReference type="EMBL" id="PLU02663.1"/>
    </source>
</evidence>
<dbReference type="Proteomes" id="UP001190825">
    <property type="component" value="Unassembled WGS sequence"/>
</dbReference>
<feature type="chain" id="PRO_5046326188" evidence="1">
    <location>
        <begin position="24"/>
        <end position="261"/>
    </location>
</feature>
<evidence type="ECO:0000313" key="3">
    <source>
        <dbReference type="Proteomes" id="UP001190825"/>
    </source>
</evidence>